<protein>
    <recommendedName>
        <fullName evidence="1">HNH nuclease domain-containing protein</fullName>
    </recommendedName>
</protein>
<keyword evidence="3" id="KW-1185">Reference proteome</keyword>
<dbReference type="Pfam" id="PF13391">
    <property type="entry name" value="HNH_2"/>
    <property type="match status" value="1"/>
</dbReference>
<accession>A0ABS4YXB8</accession>
<proteinExistence type="predicted"/>
<evidence type="ECO:0000313" key="2">
    <source>
        <dbReference type="EMBL" id="MBP2413097.1"/>
    </source>
</evidence>
<dbReference type="RefSeq" id="WP_245346476.1">
    <property type="nucleotide sequence ID" value="NZ_JAGIOI010000001.1"/>
</dbReference>
<dbReference type="CDD" id="cd00085">
    <property type="entry name" value="HNHc"/>
    <property type="match status" value="1"/>
</dbReference>
<dbReference type="EMBL" id="JAGIOI010000001">
    <property type="protein sequence ID" value="MBP2413097.1"/>
    <property type="molecule type" value="Genomic_DNA"/>
</dbReference>
<organism evidence="2 3">
    <name type="scientific">Arthrobacter stackebrandtii</name>
    <dbReference type="NCBI Taxonomy" id="272161"/>
    <lineage>
        <taxon>Bacteria</taxon>
        <taxon>Bacillati</taxon>
        <taxon>Actinomycetota</taxon>
        <taxon>Actinomycetes</taxon>
        <taxon>Micrococcales</taxon>
        <taxon>Micrococcaceae</taxon>
        <taxon>Arthrobacter</taxon>
    </lineage>
</organism>
<dbReference type="Proteomes" id="UP000711614">
    <property type="component" value="Unassembled WGS sequence"/>
</dbReference>
<dbReference type="Gene3D" id="1.10.30.50">
    <property type="match status" value="1"/>
</dbReference>
<evidence type="ECO:0000313" key="3">
    <source>
        <dbReference type="Proteomes" id="UP000711614"/>
    </source>
</evidence>
<dbReference type="InterPro" id="IPR003615">
    <property type="entry name" value="HNH_nuc"/>
</dbReference>
<name>A0ABS4YXB8_9MICC</name>
<sequence length="125" mass="14386">MFSEAVCDADVTRMLVDSNGQILDVGRTQRLFTFAQRKILVARDMGCAFPDCTVPPQWTEAHHIIPWQNGGDTSVDNGVLCCSLHHHYLHNRGWSVRLDGGAAWFKPPYSEDITRRERRNFYHRN</sequence>
<evidence type="ECO:0000259" key="1">
    <source>
        <dbReference type="SMART" id="SM00507"/>
    </source>
</evidence>
<feature type="domain" description="HNH nuclease" evidence="1">
    <location>
        <begin position="35"/>
        <end position="87"/>
    </location>
</feature>
<gene>
    <name evidence="2" type="ORF">JOF48_001896</name>
</gene>
<comment type="caution">
    <text evidence="2">The sequence shown here is derived from an EMBL/GenBank/DDBJ whole genome shotgun (WGS) entry which is preliminary data.</text>
</comment>
<reference evidence="2 3" key="1">
    <citation type="submission" date="2021-03" db="EMBL/GenBank/DDBJ databases">
        <title>Sequencing the genomes of 1000 actinobacteria strains.</title>
        <authorList>
            <person name="Klenk H.-P."/>
        </authorList>
    </citation>
    <scope>NUCLEOTIDE SEQUENCE [LARGE SCALE GENOMIC DNA]</scope>
    <source>
        <strain evidence="2 3">DSM 16005</strain>
    </source>
</reference>
<dbReference type="SMART" id="SM00507">
    <property type="entry name" value="HNHc"/>
    <property type="match status" value="1"/>
</dbReference>